<dbReference type="Proteomes" id="UP000283587">
    <property type="component" value="Unassembled WGS sequence"/>
</dbReference>
<gene>
    <name evidence="5" type="ORF">D3P05_03535</name>
</gene>
<dbReference type="Gene3D" id="3.40.50.12780">
    <property type="entry name" value="N-terminal domain of ligase-like"/>
    <property type="match status" value="1"/>
</dbReference>
<dbReference type="InterPro" id="IPR000873">
    <property type="entry name" value="AMP-dep_synth/lig_dom"/>
</dbReference>
<evidence type="ECO:0000313" key="5">
    <source>
        <dbReference type="EMBL" id="RJL20234.1"/>
    </source>
</evidence>
<organism evidence="5 6">
    <name type="scientific">Paracoccus siganidrum</name>
    <dbReference type="NCBI Taxonomy" id="1276757"/>
    <lineage>
        <taxon>Bacteria</taxon>
        <taxon>Pseudomonadati</taxon>
        <taxon>Pseudomonadota</taxon>
        <taxon>Alphaproteobacteria</taxon>
        <taxon>Rhodobacterales</taxon>
        <taxon>Paracoccaceae</taxon>
        <taxon>Paracoccus</taxon>
    </lineage>
</organism>
<dbReference type="InterPro" id="IPR020845">
    <property type="entry name" value="AMP-binding_CS"/>
</dbReference>
<dbReference type="PANTHER" id="PTHR43201">
    <property type="entry name" value="ACYL-COA SYNTHETASE"/>
    <property type="match status" value="1"/>
</dbReference>
<dbReference type="AlphaFoldDB" id="A0A419AAT5"/>
<name>A0A419AAT5_9RHOB</name>
<dbReference type="EMBL" id="QZEW01000011">
    <property type="protein sequence ID" value="RJL20234.1"/>
    <property type="molecule type" value="Genomic_DNA"/>
</dbReference>
<feature type="domain" description="AMP-dependent synthetase/ligase" evidence="3">
    <location>
        <begin position="31"/>
        <end position="418"/>
    </location>
</feature>
<dbReference type="PANTHER" id="PTHR43201:SF5">
    <property type="entry name" value="MEDIUM-CHAIN ACYL-COA LIGASE ACSF2, MITOCHONDRIAL"/>
    <property type="match status" value="1"/>
</dbReference>
<feature type="domain" description="AMP-binding enzyme C-terminal" evidence="4">
    <location>
        <begin position="468"/>
        <end position="541"/>
    </location>
</feature>
<proteinExistence type="inferred from homology"/>
<dbReference type="SUPFAM" id="SSF56801">
    <property type="entry name" value="Acetyl-CoA synthetase-like"/>
    <property type="match status" value="1"/>
</dbReference>
<evidence type="ECO:0000259" key="4">
    <source>
        <dbReference type="Pfam" id="PF13193"/>
    </source>
</evidence>
<dbReference type="Pfam" id="PF13193">
    <property type="entry name" value="AMP-binding_C"/>
    <property type="match status" value="1"/>
</dbReference>
<dbReference type="InterPro" id="IPR025110">
    <property type="entry name" value="AMP-bd_C"/>
</dbReference>
<dbReference type="Gene3D" id="3.30.300.30">
    <property type="match status" value="1"/>
</dbReference>
<keyword evidence="6" id="KW-1185">Reference proteome</keyword>
<protein>
    <submittedName>
        <fullName evidence="5">AMP-dependent synthetase</fullName>
    </submittedName>
</protein>
<dbReference type="GO" id="GO:0006631">
    <property type="term" value="P:fatty acid metabolic process"/>
    <property type="evidence" value="ECO:0007669"/>
    <property type="project" value="TreeGrafter"/>
</dbReference>
<dbReference type="InterPro" id="IPR042099">
    <property type="entry name" value="ANL_N_sf"/>
</dbReference>
<comment type="similarity">
    <text evidence="1">Belongs to the ATP-dependent AMP-binding enzyme family.</text>
</comment>
<dbReference type="Pfam" id="PF00501">
    <property type="entry name" value="AMP-binding"/>
    <property type="match status" value="1"/>
</dbReference>
<sequence length="563" mass="61831">MGSGANGPGREKLSATLTYTAITTVGDLLVRATARTPDKDAIRFPDQKRSFRQLHQAAMLRARELYGLGVRPGDHVGIFLPSCIEYLEYYFGLAYLGAVSVPMNARYREHELRYQTVNADLVHIVSTTRVAEGLDFRARLYQAFPALRDAPADQPINLAEAPHLRGITLLTDELSPGCLRQSASQGFAAAVEDTLIDRLRRAVTLRQTALMLYTSGTTSNPKGCMISHEALVRTGMGLAERYGMTEQDAFWSPLPMFHVGALFPLCAAYHAGATYIGMQHFDAGAALRLVREARPTIGYPSFALFLSDMVYHPDFRAEDMASLRLINCSMALSPEPFRDLMRKSFPNAVFVGTYGMTETAGTVTTSHPADSEAERFNRLGRPFDGLSVRIARENGTEAAPDEIGEICVKGFSIFTEYYGDPEKTAEAKREGWFHTGDLGSIDAAGTLMFHGRAKDMLKVGGENVAALEIEMVLAQHPAVKTCQVVGKPDPRLQEVPVAFVELVPGQSVDPAALITYCKARIASFKVPRNVHFIAEWPMSASKIQKFKLRDMAQEMATDSCAAQ</sequence>
<evidence type="ECO:0000256" key="1">
    <source>
        <dbReference type="ARBA" id="ARBA00006432"/>
    </source>
</evidence>
<evidence type="ECO:0000313" key="6">
    <source>
        <dbReference type="Proteomes" id="UP000283587"/>
    </source>
</evidence>
<dbReference type="InterPro" id="IPR045851">
    <property type="entry name" value="AMP-bd_C_sf"/>
</dbReference>
<dbReference type="GO" id="GO:0031956">
    <property type="term" value="F:medium-chain fatty acid-CoA ligase activity"/>
    <property type="evidence" value="ECO:0007669"/>
    <property type="project" value="TreeGrafter"/>
</dbReference>
<dbReference type="PROSITE" id="PS00455">
    <property type="entry name" value="AMP_BINDING"/>
    <property type="match status" value="1"/>
</dbReference>
<dbReference type="OrthoDB" id="9803968at2"/>
<comment type="caution">
    <text evidence="5">The sequence shown here is derived from an EMBL/GenBank/DDBJ whole genome shotgun (WGS) entry which is preliminary data.</text>
</comment>
<accession>A0A419AAT5</accession>
<evidence type="ECO:0000256" key="2">
    <source>
        <dbReference type="ARBA" id="ARBA00022598"/>
    </source>
</evidence>
<reference evidence="6" key="1">
    <citation type="submission" date="2018-09" db="EMBL/GenBank/DDBJ databases">
        <title>Paracoccus onubensis nov. sp. a moderate halophilic bacterium isolated from Gruta de las Maravillas (Aracena, Spain).</title>
        <authorList>
            <person name="Jurado V."/>
            <person name="Gutierrez-Patricio S."/>
            <person name="Gonzalez-Pimentel J.L."/>
            <person name="Miller A.Z."/>
            <person name="Laiz L."/>
            <person name="Saiz-Jimenez C."/>
        </authorList>
    </citation>
    <scope>NUCLEOTIDE SEQUENCE [LARGE SCALE GENOMIC DNA]</scope>
    <source>
        <strain evidence="6">DSM 26381</strain>
    </source>
</reference>
<evidence type="ECO:0000259" key="3">
    <source>
        <dbReference type="Pfam" id="PF00501"/>
    </source>
</evidence>
<keyword evidence="2" id="KW-0436">Ligase</keyword>